<dbReference type="Proteomes" id="UP000095286">
    <property type="component" value="Unplaced"/>
</dbReference>
<proteinExistence type="predicted"/>
<accession>A0AC35TSW0</accession>
<protein>
    <submittedName>
        <fullName evidence="2">7TM_GPCR_Srx domain-containing protein</fullName>
    </submittedName>
</protein>
<organism evidence="1 2">
    <name type="scientific">Rhabditophanes sp. KR3021</name>
    <dbReference type="NCBI Taxonomy" id="114890"/>
    <lineage>
        <taxon>Eukaryota</taxon>
        <taxon>Metazoa</taxon>
        <taxon>Ecdysozoa</taxon>
        <taxon>Nematoda</taxon>
        <taxon>Chromadorea</taxon>
        <taxon>Rhabditida</taxon>
        <taxon>Tylenchina</taxon>
        <taxon>Panagrolaimomorpha</taxon>
        <taxon>Strongyloidoidea</taxon>
        <taxon>Alloionematidae</taxon>
        <taxon>Rhabditophanes</taxon>
    </lineage>
</organism>
<dbReference type="WBParaSite" id="RSKR_0000367500.1">
    <property type="protein sequence ID" value="RSKR_0000367500.1"/>
    <property type="gene ID" value="RSKR_0000367500"/>
</dbReference>
<evidence type="ECO:0000313" key="2">
    <source>
        <dbReference type="WBParaSite" id="RSKR_0000367500.1"/>
    </source>
</evidence>
<sequence>MDYYIFKPNFTYLLELMTCVTATTQIMFSLSLGQGCGISLSFYNRKNQVAFYDALIIMMADTCMYLFGGSVVFSILGFLVKKTNRPIESVVTSGHSLAFITYPEASSILRYGSIWGFLYYFVLYLIGVSTQICGIECFHSGIFDSFKSTRNKKGIWIIVVVGACFVLGLKTSTTFQ</sequence>
<name>A0AC35TSW0_9BILA</name>
<reference evidence="2" key="1">
    <citation type="submission" date="2016-11" db="UniProtKB">
        <authorList>
            <consortium name="WormBaseParasite"/>
        </authorList>
    </citation>
    <scope>IDENTIFICATION</scope>
    <source>
        <strain evidence="2">KR3021</strain>
    </source>
</reference>
<evidence type="ECO:0000313" key="1">
    <source>
        <dbReference type="Proteomes" id="UP000095286"/>
    </source>
</evidence>